<dbReference type="EMBL" id="JACHBG010000004">
    <property type="protein sequence ID" value="MBB6485109.1"/>
    <property type="molecule type" value="Genomic_DNA"/>
</dbReference>
<evidence type="ECO:0000313" key="2">
    <source>
        <dbReference type="EMBL" id="MBB6485109.1"/>
    </source>
</evidence>
<dbReference type="Gene3D" id="3.30.450.20">
    <property type="entry name" value="PAS domain"/>
    <property type="match status" value="1"/>
</dbReference>
<accession>A0A7X0MC18</accession>
<sequence length="262" mass="28908">MGMATPGNEASVFDNGQGQEGDLLALFHAFSMKCSQIQRAIKLGDDELVDSLDSELEPLIAAILAYKATSLLEIYMQLQFLNNLIREESDDRSRVVRNSASLSVLIDRYFGGANESAADVLMGFSTGRGERDNLFGFDEGSVLNDVILDSLPDRVAVITRDYRYLYSNPANSEFLKSKQMELVGRHIADFVGSDYFENSVKVKLDACFAGEKAECLYPSYRQIEPGKVFHCSMTPLRARSQVIGALLVVHEVSVVPANMLVA</sequence>
<gene>
    <name evidence="2" type="ORF">GGD46_002389</name>
</gene>
<organism evidence="2 3">
    <name type="scientific">Rhizobium lusitanum</name>
    <dbReference type="NCBI Taxonomy" id="293958"/>
    <lineage>
        <taxon>Bacteria</taxon>
        <taxon>Pseudomonadati</taxon>
        <taxon>Pseudomonadota</taxon>
        <taxon>Alphaproteobacteria</taxon>
        <taxon>Hyphomicrobiales</taxon>
        <taxon>Rhizobiaceae</taxon>
        <taxon>Rhizobium/Agrobacterium group</taxon>
        <taxon>Rhizobium</taxon>
    </lineage>
</organism>
<dbReference type="InterPro" id="IPR035965">
    <property type="entry name" value="PAS-like_dom_sf"/>
</dbReference>
<dbReference type="AlphaFoldDB" id="A0A7X0MC18"/>
<protein>
    <submittedName>
        <fullName evidence="2">PAS domain-containing protein</fullName>
    </submittedName>
</protein>
<dbReference type="SUPFAM" id="SSF55785">
    <property type="entry name" value="PYP-like sensor domain (PAS domain)"/>
    <property type="match status" value="1"/>
</dbReference>
<feature type="domain" description="PAS fold-4" evidence="1">
    <location>
        <begin position="148"/>
        <end position="253"/>
    </location>
</feature>
<dbReference type="InterPro" id="IPR013656">
    <property type="entry name" value="PAS_4"/>
</dbReference>
<proteinExistence type="predicted"/>
<evidence type="ECO:0000259" key="1">
    <source>
        <dbReference type="Pfam" id="PF08448"/>
    </source>
</evidence>
<evidence type="ECO:0000313" key="3">
    <source>
        <dbReference type="Proteomes" id="UP000565576"/>
    </source>
</evidence>
<name>A0A7X0MC18_9HYPH</name>
<dbReference type="Pfam" id="PF08448">
    <property type="entry name" value="PAS_4"/>
    <property type="match status" value="1"/>
</dbReference>
<reference evidence="2 3" key="1">
    <citation type="submission" date="2020-08" db="EMBL/GenBank/DDBJ databases">
        <title>Genomic Encyclopedia of Type Strains, Phase IV (KMG-V): Genome sequencing to study the core and pangenomes of soil and plant-associated prokaryotes.</title>
        <authorList>
            <person name="Whitman W."/>
        </authorList>
    </citation>
    <scope>NUCLEOTIDE SEQUENCE [LARGE SCALE GENOMIC DNA]</scope>
    <source>
        <strain evidence="2 3">SEMIA 4060</strain>
    </source>
</reference>
<dbReference type="Proteomes" id="UP000565576">
    <property type="component" value="Unassembled WGS sequence"/>
</dbReference>
<comment type="caution">
    <text evidence="2">The sequence shown here is derived from an EMBL/GenBank/DDBJ whole genome shotgun (WGS) entry which is preliminary data.</text>
</comment>